<dbReference type="EMBL" id="LNYL01000041">
    <property type="protein sequence ID" value="KTD26172.1"/>
    <property type="molecule type" value="Genomic_DNA"/>
</dbReference>
<evidence type="ECO:0000256" key="8">
    <source>
        <dbReference type="ARBA" id="ARBA00022840"/>
    </source>
</evidence>
<keyword evidence="8 11" id="KW-0067">ATP-binding</keyword>
<dbReference type="Gene3D" id="3.40.50.620">
    <property type="entry name" value="HUPs"/>
    <property type="match status" value="1"/>
</dbReference>
<dbReference type="Proteomes" id="UP000054908">
    <property type="component" value="Unassembled WGS sequence"/>
</dbReference>
<name>A0A0W0W1C2_9GAMM</name>
<sequence length="218" mass="25340">MRNLVIYGGTFDPPHNGHINTAINVQNYFHFDRFLFLPCKTPVLKNQAFATPEQRIAMLKLALTSQNRDKNFEIDLSEINRDSPSYMVDTLRHFRTIWGNTMPITLLMGADAFSQLPRWHAWEKLLPLANLLVIKRAGFIEEMNNDAINELLIKHETDDEKAITTQTHGLICRFNAGNFNFSSTWIREQLREHHDLTDYLPTAVIHYIKEKGLYTKPE</sequence>
<dbReference type="PANTHER" id="PTHR39321:SF3">
    <property type="entry name" value="PHOSPHOPANTETHEINE ADENYLYLTRANSFERASE"/>
    <property type="match status" value="1"/>
</dbReference>
<evidence type="ECO:0000256" key="11">
    <source>
        <dbReference type="HAMAP-Rule" id="MF_00244"/>
    </source>
</evidence>
<evidence type="ECO:0000256" key="5">
    <source>
        <dbReference type="ARBA" id="ARBA00022679"/>
    </source>
</evidence>
<evidence type="ECO:0000256" key="6">
    <source>
        <dbReference type="ARBA" id="ARBA00022695"/>
    </source>
</evidence>
<dbReference type="InterPro" id="IPR014729">
    <property type="entry name" value="Rossmann-like_a/b/a_fold"/>
</dbReference>
<dbReference type="NCBIfam" id="TIGR00482">
    <property type="entry name" value="nicotinate (nicotinamide) nucleotide adenylyltransferase"/>
    <property type="match status" value="1"/>
</dbReference>
<accession>A0A0W0W1C2</accession>
<keyword evidence="4 11" id="KW-0662">Pyridine nucleotide biosynthesis</keyword>
<evidence type="ECO:0000256" key="1">
    <source>
        <dbReference type="ARBA" id="ARBA00002324"/>
    </source>
</evidence>
<comment type="catalytic activity">
    <reaction evidence="10 11">
        <text>nicotinate beta-D-ribonucleotide + ATP + H(+) = deamido-NAD(+) + diphosphate</text>
        <dbReference type="Rhea" id="RHEA:22860"/>
        <dbReference type="ChEBI" id="CHEBI:15378"/>
        <dbReference type="ChEBI" id="CHEBI:30616"/>
        <dbReference type="ChEBI" id="CHEBI:33019"/>
        <dbReference type="ChEBI" id="CHEBI:57502"/>
        <dbReference type="ChEBI" id="CHEBI:58437"/>
        <dbReference type="EC" id="2.7.7.18"/>
    </reaction>
</comment>
<dbReference type="RefSeq" id="WP_058452310.1">
    <property type="nucleotide sequence ID" value="NZ_CAAAIB010000011.1"/>
</dbReference>
<proteinExistence type="inferred from homology"/>
<keyword evidence="5 11" id="KW-0808">Transferase</keyword>
<dbReference type="GO" id="GO:0005524">
    <property type="term" value="F:ATP binding"/>
    <property type="evidence" value="ECO:0007669"/>
    <property type="project" value="UniProtKB-KW"/>
</dbReference>
<dbReference type="InterPro" id="IPR004821">
    <property type="entry name" value="Cyt_trans-like"/>
</dbReference>
<dbReference type="InterPro" id="IPR005248">
    <property type="entry name" value="NadD/NMNAT"/>
</dbReference>
<dbReference type="EC" id="2.7.7.18" evidence="11"/>
<dbReference type="HAMAP" id="MF_00244">
    <property type="entry name" value="NaMN_adenylyltr"/>
    <property type="match status" value="1"/>
</dbReference>
<dbReference type="UniPathway" id="UPA00253">
    <property type="reaction ID" value="UER00332"/>
</dbReference>
<dbReference type="Pfam" id="PF01467">
    <property type="entry name" value="CTP_transf_like"/>
    <property type="match status" value="1"/>
</dbReference>
<feature type="domain" description="Cytidyltransferase-like" evidence="12">
    <location>
        <begin position="6"/>
        <end position="170"/>
    </location>
</feature>
<evidence type="ECO:0000256" key="3">
    <source>
        <dbReference type="ARBA" id="ARBA00009014"/>
    </source>
</evidence>
<keyword evidence="9 11" id="KW-0520">NAD</keyword>
<dbReference type="GO" id="GO:0009435">
    <property type="term" value="P:NAD+ biosynthetic process"/>
    <property type="evidence" value="ECO:0007669"/>
    <property type="project" value="UniProtKB-UniRule"/>
</dbReference>
<dbReference type="PATRIC" id="fig|466.6.peg.1622"/>
<keyword evidence="6 11" id="KW-0548">Nucleotidyltransferase</keyword>
<dbReference type="AlphaFoldDB" id="A0A0W0W1C2"/>
<evidence type="ECO:0000256" key="10">
    <source>
        <dbReference type="ARBA" id="ARBA00048721"/>
    </source>
</evidence>
<dbReference type="PANTHER" id="PTHR39321">
    <property type="entry name" value="NICOTINATE-NUCLEOTIDE ADENYLYLTRANSFERASE-RELATED"/>
    <property type="match status" value="1"/>
</dbReference>
<comment type="pathway">
    <text evidence="2 11">Cofactor biosynthesis; NAD(+) biosynthesis; deamido-NAD(+) from nicotinate D-ribonucleotide: step 1/1.</text>
</comment>
<dbReference type="GO" id="GO:0004515">
    <property type="term" value="F:nicotinate-nucleotide adenylyltransferase activity"/>
    <property type="evidence" value="ECO:0007669"/>
    <property type="project" value="UniProtKB-UniRule"/>
</dbReference>
<evidence type="ECO:0000259" key="12">
    <source>
        <dbReference type="Pfam" id="PF01467"/>
    </source>
</evidence>
<dbReference type="SUPFAM" id="SSF52374">
    <property type="entry name" value="Nucleotidylyl transferase"/>
    <property type="match status" value="1"/>
</dbReference>
<dbReference type="NCBIfam" id="TIGR00125">
    <property type="entry name" value="cyt_tran_rel"/>
    <property type="match status" value="1"/>
</dbReference>
<comment type="function">
    <text evidence="1 11">Catalyzes the reversible adenylation of nicotinate mononucleotide (NaMN) to nicotinic acid adenine dinucleotide (NaAD).</text>
</comment>
<dbReference type="CDD" id="cd02165">
    <property type="entry name" value="NMNAT"/>
    <property type="match status" value="1"/>
</dbReference>
<evidence type="ECO:0000313" key="14">
    <source>
        <dbReference type="Proteomes" id="UP000054908"/>
    </source>
</evidence>
<comment type="similarity">
    <text evidence="3 11">Belongs to the NadD family.</text>
</comment>
<dbReference type="STRING" id="466.Lmac_1540"/>
<dbReference type="OrthoDB" id="5295945at2"/>
<evidence type="ECO:0000256" key="7">
    <source>
        <dbReference type="ARBA" id="ARBA00022741"/>
    </source>
</evidence>
<dbReference type="NCBIfam" id="NF000839">
    <property type="entry name" value="PRK00071.1-1"/>
    <property type="match status" value="1"/>
</dbReference>
<keyword evidence="14" id="KW-1185">Reference proteome</keyword>
<evidence type="ECO:0000313" key="13">
    <source>
        <dbReference type="EMBL" id="KTD26172.1"/>
    </source>
</evidence>
<gene>
    <name evidence="11 13" type="primary">nadD</name>
    <name evidence="13" type="ORF">Lmac_1540</name>
</gene>
<comment type="caution">
    <text evidence="13">The sequence shown here is derived from an EMBL/GenBank/DDBJ whole genome shotgun (WGS) entry which is preliminary data.</text>
</comment>
<protein>
    <recommendedName>
        <fullName evidence="11">Probable nicotinate-nucleotide adenylyltransferase</fullName>
        <ecNumber evidence="11">2.7.7.18</ecNumber>
    </recommendedName>
    <alternativeName>
        <fullName evidence="11">Deamido-NAD(+) diphosphorylase</fullName>
    </alternativeName>
    <alternativeName>
        <fullName evidence="11">Deamido-NAD(+) pyrophosphorylase</fullName>
    </alternativeName>
    <alternativeName>
        <fullName evidence="11">Nicotinate mononucleotide adenylyltransferase</fullName>
        <shortName evidence="11">NaMN adenylyltransferase</shortName>
    </alternativeName>
</protein>
<evidence type="ECO:0000256" key="4">
    <source>
        <dbReference type="ARBA" id="ARBA00022642"/>
    </source>
</evidence>
<keyword evidence="7 11" id="KW-0547">Nucleotide-binding</keyword>
<organism evidence="13 14">
    <name type="scientific">Legionella maceachernii</name>
    <dbReference type="NCBI Taxonomy" id="466"/>
    <lineage>
        <taxon>Bacteria</taxon>
        <taxon>Pseudomonadati</taxon>
        <taxon>Pseudomonadota</taxon>
        <taxon>Gammaproteobacteria</taxon>
        <taxon>Legionellales</taxon>
        <taxon>Legionellaceae</taxon>
        <taxon>Legionella</taxon>
    </lineage>
</organism>
<reference evidence="13 14" key="1">
    <citation type="submission" date="2015-11" db="EMBL/GenBank/DDBJ databases">
        <title>Genomic analysis of 38 Legionella species identifies large and diverse effector repertoires.</title>
        <authorList>
            <person name="Burstein D."/>
            <person name="Amaro F."/>
            <person name="Zusman T."/>
            <person name="Lifshitz Z."/>
            <person name="Cohen O."/>
            <person name="Gilbert J.A."/>
            <person name="Pupko T."/>
            <person name="Shuman H.A."/>
            <person name="Segal G."/>
        </authorList>
    </citation>
    <scope>NUCLEOTIDE SEQUENCE [LARGE SCALE GENOMIC DNA]</scope>
    <source>
        <strain evidence="13 14">PX-1-G2-E2</strain>
    </source>
</reference>
<evidence type="ECO:0000256" key="2">
    <source>
        <dbReference type="ARBA" id="ARBA00005019"/>
    </source>
</evidence>
<evidence type="ECO:0000256" key="9">
    <source>
        <dbReference type="ARBA" id="ARBA00023027"/>
    </source>
</evidence>